<dbReference type="Proteomes" id="UP000177325">
    <property type="component" value="Unassembled WGS sequence"/>
</dbReference>
<protein>
    <submittedName>
        <fullName evidence="1">Uncharacterized protein</fullName>
    </submittedName>
</protein>
<sequence>MINLDKYFSVWKQRLAALRAANDKIKVLPKEAQYIQALIVRNACTDFVTELESGFESILADYVSRQDELFLAAVDNIHWTAFTEKIRPPDLGLQEQKKALTADVSKWAVQAAEFEASVMQVQAVYIKMVSKITCELTITYGVSLPARKKRR</sequence>
<accession>A0A1F6FG88</accession>
<dbReference type="STRING" id="1798525.A3G90_02205"/>
<proteinExistence type="predicted"/>
<reference evidence="1 2" key="1">
    <citation type="journal article" date="2016" name="Nat. Commun.">
        <title>Thousands of microbial genomes shed light on interconnected biogeochemical processes in an aquifer system.</title>
        <authorList>
            <person name="Anantharaman K."/>
            <person name="Brown C.T."/>
            <person name="Hug L.A."/>
            <person name="Sharon I."/>
            <person name="Castelle C.J."/>
            <person name="Probst A.J."/>
            <person name="Thomas B.C."/>
            <person name="Singh A."/>
            <person name="Wilkins M.J."/>
            <person name="Karaoz U."/>
            <person name="Brodie E.L."/>
            <person name="Williams K.H."/>
            <person name="Hubbard S.S."/>
            <person name="Banfield J.F."/>
        </authorList>
    </citation>
    <scope>NUCLEOTIDE SEQUENCE [LARGE SCALE GENOMIC DNA]</scope>
</reference>
<organism evidence="1 2">
    <name type="scientific">Candidatus Kaiserbacteria bacterium RIFCSPLOWO2_12_FULL_45_26</name>
    <dbReference type="NCBI Taxonomy" id="1798525"/>
    <lineage>
        <taxon>Bacteria</taxon>
        <taxon>Candidatus Kaiseribacteriota</taxon>
    </lineage>
</organism>
<comment type="caution">
    <text evidence="1">The sequence shown here is derived from an EMBL/GenBank/DDBJ whole genome shotgun (WGS) entry which is preliminary data.</text>
</comment>
<evidence type="ECO:0000313" key="1">
    <source>
        <dbReference type="EMBL" id="OGG84868.1"/>
    </source>
</evidence>
<evidence type="ECO:0000313" key="2">
    <source>
        <dbReference type="Proteomes" id="UP000177325"/>
    </source>
</evidence>
<gene>
    <name evidence="1" type="ORF">A3G90_02205</name>
</gene>
<dbReference type="AlphaFoldDB" id="A0A1F6FG88"/>
<dbReference type="EMBL" id="MFMM01000001">
    <property type="protein sequence ID" value="OGG84868.1"/>
    <property type="molecule type" value="Genomic_DNA"/>
</dbReference>
<name>A0A1F6FG88_9BACT</name>